<dbReference type="SUPFAM" id="SSF53474">
    <property type="entry name" value="alpha/beta-Hydrolases"/>
    <property type="match status" value="1"/>
</dbReference>
<sequence length="281" mass="31823">MLETIQPVEKKTAVPTRTIQVGKSKRPFFFLHGAWTGGTPLYCFTLARTLGRDQPFYGLDPYNVDGLDVPATLEDMAAAHIQAMRAIQPEGPYQLGGFCSGAFLSYEMARQLKEQGQEINFLLLVAPSNITDSLRRKRNIFNALGTLFHISRKQQLSLFLRLRHALRHIYRKILPPEDGRIEGFSTLLTLEPRLDIMFPPMEALYKDFPGLFPWLAADYKPHFLPENVTFIWAGDDLGAKSIWGSIEQKENSAVIPGPYMGLIDEHLHLLAEQLKVSLNRV</sequence>
<gene>
    <name evidence="2" type="ORF">KSB_76290</name>
</gene>
<dbReference type="Pfam" id="PF00975">
    <property type="entry name" value="Thioesterase"/>
    <property type="match status" value="1"/>
</dbReference>
<feature type="domain" description="Thioesterase" evidence="1">
    <location>
        <begin position="45"/>
        <end position="127"/>
    </location>
</feature>
<dbReference type="InterPro" id="IPR001031">
    <property type="entry name" value="Thioesterase"/>
</dbReference>
<organism evidence="2 3">
    <name type="scientific">Ktedonobacter robiniae</name>
    <dbReference type="NCBI Taxonomy" id="2778365"/>
    <lineage>
        <taxon>Bacteria</taxon>
        <taxon>Bacillati</taxon>
        <taxon>Chloroflexota</taxon>
        <taxon>Ktedonobacteria</taxon>
        <taxon>Ktedonobacterales</taxon>
        <taxon>Ktedonobacteraceae</taxon>
        <taxon>Ktedonobacter</taxon>
    </lineage>
</organism>
<protein>
    <recommendedName>
        <fullName evidence="1">Thioesterase domain-containing protein</fullName>
    </recommendedName>
</protein>
<evidence type="ECO:0000259" key="1">
    <source>
        <dbReference type="Pfam" id="PF00975"/>
    </source>
</evidence>
<dbReference type="EMBL" id="BNJG01000003">
    <property type="protein sequence ID" value="GHO59154.1"/>
    <property type="molecule type" value="Genomic_DNA"/>
</dbReference>
<reference evidence="2 3" key="1">
    <citation type="journal article" date="2021" name="Int. J. Syst. Evol. Microbiol.">
        <title>Reticulibacter mediterranei gen. nov., sp. nov., within the new family Reticulibacteraceae fam. nov., and Ktedonospora formicarum gen. nov., sp. nov., Ktedonobacter robiniae sp. nov., Dictyobacter formicarum sp. nov. and Dictyobacter arantiisoli sp. nov., belonging to the class Ktedonobacteria.</title>
        <authorList>
            <person name="Yabe S."/>
            <person name="Zheng Y."/>
            <person name="Wang C.M."/>
            <person name="Sakai Y."/>
            <person name="Abe K."/>
            <person name="Yokota A."/>
            <person name="Donadio S."/>
            <person name="Cavaletti L."/>
            <person name="Monciardini P."/>
        </authorList>
    </citation>
    <scope>NUCLEOTIDE SEQUENCE [LARGE SCALE GENOMIC DNA]</scope>
    <source>
        <strain evidence="2 3">SOSP1-30</strain>
    </source>
</reference>
<comment type="caution">
    <text evidence="2">The sequence shown here is derived from an EMBL/GenBank/DDBJ whole genome shotgun (WGS) entry which is preliminary data.</text>
</comment>
<dbReference type="Gene3D" id="3.40.50.1820">
    <property type="entry name" value="alpha/beta hydrolase"/>
    <property type="match status" value="1"/>
</dbReference>
<dbReference type="RefSeq" id="WP_201375362.1">
    <property type="nucleotide sequence ID" value="NZ_BNJG01000003.1"/>
</dbReference>
<accession>A0ABQ3V2Q2</accession>
<evidence type="ECO:0000313" key="3">
    <source>
        <dbReference type="Proteomes" id="UP000654345"/>
    </source>
</evidence>
<dbReference type="InterPro" id="IPR029058">
    <property type="entry name" value="AB_hydrolase_fold"/>
</dbReference>
<evidence type="ECO:0000313" key="2">
    <source>
        <dbReference type="EMBL" id="GHO59154.1"/>
    </source>
</evidence>
<keyword evidence="3" id="KW-1185">Reference proteome</keyword>
<proteinExistence type="predicted"/>
<name>A0ABQ3V2Q2_9CHLR</name>
<dbReference type="Proteomes" id="UP000654345">
    <property type="component" value="Unassembled WGS sequence"/>
</dbReference>